<dbReference type="PATRIC" id="fig|1068978.7.peg.237"/>
<evidence type="ECO:0000313" key="5">
    <source>
        <dbReference type="Proteomes" id="UP000062973"/>
    </source>
</evidence>
<keyword evidence="5" id="KW-1185">Reference proteome</keyword>
<feature type="chain" id="PRO_5001715024" description="YncI copper-binding domain-containing protein" evidence="2">
    <location>
        <begin position="30"/>
        <end position="225"/>
    </location>
</feature>
<dbReference type="EMBL" id="CP009110">
    <property type="protein sequence ID" value="AIJ20314.1"/>
    <property type="molecule type" value="Genomic_DNA"/>
</dbReference>
<dbReference type="RefSeq" id="WP_223843025.1">
    <property type="nucleotide sequence ID" value="NZ_AQUL01000001.1"/>
</dbReference>
<evidence type="ECO:0000256" key="1">
    <source>
        <dbReference type="SAM" id="MobiDB-lite"/>
    </source>
</evidence>
<dbReference type="Gene3D" id="2.60.40.2230">
    <property type="entry name" value="Uncharacterised protein YcnI-like PF07987, DUF1775"/>
    <property type="match status" value="1"/>
</dbReference>
<evidence type="ECO:0000259" key="3">
    <source>
        <dbReference type="Pfam" id="PF07987"/>
    </source>
</evidence>
<dbReference type="CDD" id="cd08545">
    <property type="entry name" value="YcnI_like"/>
    <property type="match status" value="1"/>
</dbReference>
<organism evidence="4 5">
    <name type="scientific">Amycolatopsis methanolica 239</name>
    <dbReference type="NCBI Taxonomy" id="1068978"/>
    <lineage>
        <taxon>Bacteria</taxon>
        <taxon>Bacillati</taxon>
        <taxon>Actinomycetota</taxon>
        <taxon>Actinomycetes</taxon>
        <taxon>Pseudonocardiales</taxon>
        <taxon>Pseudonocardiaceae</taxon>
        <taxon>Amycolatopsis</taxon>
        <taxon>Amycolatopsis methanolica group</taxon>
    </lineage>
</organism>
<proteinExistence type="predicted"/>
<feature type="signal peptide" evidence="2">
    <location>
        <begin position="1"/>
        <end position="29"/>
    </location>
</feature>
<dbReference type="HOGENOM" id="CLU_087540_0_0_11"/>
<dbReference type="InterPro" id="IPR012533">
    <property type="entry name" value="YcnI-copper_dom"/>
</dbReference>
<feature type="domain" description="YncI copper-binding" evidence="3">
    <location>
        <begin position="30"/>
        <end position="173"/>
    </location>
</feature>
<dbReference type="KEGG" id="amq:AMETH_0222"/>
<protein>
    <recommendedName>
        <fullName evidence="3">YncI copper-binding domain-containing protein</fullName>
    </recommendedName>
</protein>
<name>A0A076MHV9_AMYME</name>
<keyword evidence="2" id="KW-0732">Signal</keyword>
<reference evidence="4 5" key="1">
    <citation type="submission" date="2014-07" db="EMBL/GenBank/DDBJ databases">
        <title>Whole Genome Sequence of the Amycolatopsis methanolica 239.</title>
        <authorList>
            <person name="Tang B."/>
        </authorList>
    </citation>
    <scope>NUCLEOTIDE SEQUENCE [LARGE SCALE GENOMIC DNA]</scope>
    <source>
        <strain evidence="4 5">239</strain>
    </source>
</reference>
<dbReference type="InterPro" id="IPR038507">
    <property type="entry name" value="YcnI-like_sf"/>
</dbReference>
<evidence type="ECO:0000313" key="4">
    <source>
        <dbReference type="EMBL" id="AIJ20314.1"/>
    </source>
</evidence>
<dbReference type="Pfam" id="PF07987">
    <property type="entry name" value="DUF1775"/>
    <property type="match status" value="1"/>
</dbReference>
<dbReference type="eggNOG" id="COG4549">
    <property type="taxonomic scope" value="Bacteria"/>
</dbReference>
<gene>
    <name evidence="4" type="ORF">AMETH_0222</name>
</gene>
<feature type="region of interest" description="Disordered" evidence="1">
    <location>
        <begin position="161"/>
        <end position="185"/>
    </location>
</feature>
<dbReference type="Proteomes" id="UP000062973">
    <property type="component" value="Chromosome"/>
</dbReference>
<dbReference type="STRING" id="1068978.AMETH_0222"/>
<dbReference type="AlphaFoldDB" id="A0A076MHV9"/>
<evidence type="ECO:0000256" key="2">
    <source>
        <dbReference type="SAM" id="SignalP"/>
    </source>
</evidence>
<sequence length="225" mass="23440">MRAPHLRRIVAATAVGIAAMFLLPPAAWAHVPVSPDTAETGERATVAFRVPNERDDATTVRLEVRFPEDKPLASVTPQTVAGWSVSVTTTELPQPVATEHGTISEAVTAIVWEGGQIPVGTYQDFPVGIASPPAGTLVMKTLQTYSDGQVVRWIDVPQAGQAEPEHPAPALSVAPPAAPGSTSDTTARVLGGAGLAAGLVALGWAAVRRKPAPFLAVGEREKARL</sequence>
<accession>A0A076MHV9</accession>